<evidence type="ECO:0000256" key="4">
    <source>
        <dbReference type="PROSITE-ProRule" id="PRU01240"/>
    </source>
</evidence>
<dbReference type="AlphaFoldDB" id="A0AAD2VSX4"/>
<dbReference type="GO" id="GO:0004252">
    <property type="term" value="F:serine-type endopeptidase activity"/>
    <property type="evidence" value="ECO:0007669"/>
    <property type="project" value="UniProtKB-UniRule"/>
</dbReference>
<evidence type="ECO:0000256" key="2">
    <source>
        <dbReference type="ARBA" id="ARBA00022801"/>
    </source>
</evidence>
<organism evidence="6">
    <name type="scientific">Providencia rettgeri</name>
    <dbReference type="NCBI Taxonomy" id="587"/>
    <lineage>
        <taxon>Bacteria</taxon>
        <taxon>Pseudomonadati</taxon>
        <taxon>Pseudomonadota</taxon>
        <taxon>Gammaproteobacteria</taxon>
        <taxon>Enterobacterales</taxon>
        <taxon>Morganellaceae</taxon>
        <taxon>Providencia</taxon>
    </lineage>
</organism>
<dbReference type="EMBL" id="ABEXCJ040000002">
    <property type="protein sequence ID" value="ELR5217431.1"/>
    <property type="molecule type" value="Genomic_DNA"/>
</dbReference>
<keyword evidence="2 4" id="KW-0378">Hydrolase</keyword>
<comment type="similarity">
    <text evidence="4">Belongs to the peptidase S8 family.</text>
</comment>
<proteinExistence type="inferred from homology"/>
<dbReference type="InterPro" id="IPR015500">
    <property type="entry name" value="Peptidase_S8_subtilisin-rel"/>
</dbReference>
<dbReference type="EMBL" id="ABEXCJ050000002">
    <property type="protein sequence ID" value="EMR4589618.1"/>
    <property type="molecule type" value="Genomic_DNA"/>
</dbReference>
<dbReference type="InterPro" id="IPR036852">
    <property type="entry name" value="Peptidase_S8/S53_dom_sf"/>
</dbReference>
<evidence type="ECO:0000259" key="5">
    <source>
        <dbReference type="Pfam" id="PF00082"/>
    </source>
</evidence>
<reference evidence="6" key="1">
    <citation type="submission" date="2023-10" db="EMBL/GenBank/DDBJ databases">
        <authorList>
            <consortium name="Clinical and Environmental Microbiology Branch: Whole genome sequencing antimicrobial resistance pathogens in the healthcare setting"/>
        </authorList>
    </citation>
    <scope>NUCLEOTIDE SEQUENCE</scope>
    <source>
        <strain evidence="6">2020QW-00022</strain>
    </source>
</reference>
<keyword evidence="1 4" id="KW-0645">Protease</keyword>
<evidence type="ECO:0000256" key="3">
    <source>
        <dbReference type="ARBA" id="ARBA00022825"/>
    </source>
</evidence>
<dbReference type="SUPFAM" id="SSF52743">
    <property type="entry name" value="Subtilisin-like"/>
    <property type="match status" value="1"/>
</dbReference>
<keyword evidence="3 4" id="KW-0720">Serine protease</keyword>
<comment type="caution">
    <text evidence="6">The sequence shown here is derived from an EMBL/GenBank/DDBJ whole genome shotgun (WGS) entry which is preliminary data.</text>
</comment>
<dbReference type="PANTHER" id="PTHR42884:SF14">
    <property type="entry name" value="NEUROENDOCRINE CONVERTASE 1"/>
    <property type="match status" value="1"/>
</dbReference>
<name>A0AAD2VSX4_PRORE</name>
<dbReference type="InterPro" id="IPR000209">
    <property type="entry name" value="Peptidase_S8/S53_dom"/>
</dbReference>
<feature type="active site" description="Charge relay system" evidence="4">
    <location>
        <position position="448"/>
    </location>
</feature>
<evidence type="ECO:0000313" key="6">
    <source>
        <dbReference type="EMBL" id="ELR5217431.1"/>
    </source>
</evidence>
<dbReference type="Pfam" id="PF00082">
    <property type="entry name" value="Peptidase_S8"/>
    <property type="match status" value="1"/>
</dbReference>
<dbReference type="PANTHER" id="PTHR42884">
    <property type="entry name" value="PROPROTEIN CONVERTASE SUBTILISIN/KEXIN-RELATED"/>
    <property type="match status" value="1"/>
</dbReference>
<dbReference type="Gene3D" id="3.40.50.200">
    <property type="entry name" value="Peptidase S8/S53 domain"/>
    <property type="match status" value="1"/>
</dbReference>
<dbReference type="PROSITE" id="PS51892">
    <property type="entry name" value="SUBTILASE"/>
    <property type="match status" value="1"/>
</dbReference>
<gene>
    <name evidence="7" type="ORF">M0K77_001926</name>
    <name evidence="6" type="ORF">M0K77_RS09630</name>
</gene>
<dbReference type="PROSITE" id="PS00138">
    <property type="entry name" value="SUBTILASE_SER"/>
    <property type="match status" value="1"/>
</dbReference>
<dbReference type="GO" id="GO:0016485">
    <property type="term" value="P:protein processing"/>
    <property type="evidence" value="ECO:0007669"/>
    <property type="project" value="TreeGrafter"/>
</dbReference>
<feature type="active site" description="Charge relay system" evidence="4">
    <location>
        <position position="281"/>
    </location>
</feature>
<evidence type="ECO:0000313" key="7">
    <source>
        <dbReference type="EMBL" id="EMR4589618.1"/>
    </source>
</evidence>
<dbReference type="InterPro" id="IPR023828">
    <property type="entry name" value="Peptidase_S8_Ser-AS"/>
</dbReference>
<dbReference type="GO" id="GO:0016020">
    <property type="term" value="C:membrane"/>
    <property type="evidence" value="ECO:0007669"/>
    <property type="project" value="TreeGrafter"/>
</dbReference>
<feature type="domain" description="Peptidase S8/S53" evidence="5">
    <location>
        <begin position="246"/>
        <end position="485"/>
    </location>
</feature>
<sequence>MNIKTFKFIDVNQTGIVVNFNNVDKNPVTVSLFLDNEKIETISTNKSHYLFNIDKSGSYHVAISFIDNNKSICHLIDNPVSYHLSQQNIKQETKPEIKLKTINHKIDGINNYFLEIKFKINNTHLVMDTLSTELINSKLTLTKPNIELPTQQYEYLNLYGEDNFDHLVEIAQKLEQLDYVNYCCICPDTTDYLPPKLPLNNQIIKEDDILSDEITPDFSELQKYLDAPMGMNVREPWEKNINGSQAVVRHMDFGVYRNHEDLKDANLIVVSSRSETQNCNHGTASTGCVIATKNEFGVTGVAHGCQFYFYDTDDLDRLTDDTQPGDIVSFDLQFHIDNKLLPIISVRNWWERIKIMVDKGATVLLAAGNGGLDLSQFGVMDDFGDNGCMLVGACDHLTGKRTSFSNYNQKNSLINSWGDWSVTTTGYGTLQKHPGNDRNYTDSYSGTSSATPLCSGALALIQGYAKQHQIILSAWGMRELIRKSTYMEGVCDGIGYRPNVNQLLEEIDKLAQITE</sequence>
<evidence type="ECO:0000256" key="1">
    <source>
        <dbReference type="ARBA" id="ARBA00022670"/>
    </source>
</evidence>
<dbReference type="PRINTS" id="PR00723">
    <property type="entry name" value="SUBTILISIN"/>
</dbReference>
<protein>
    <submittedName>
        <fullName evidence="6">S8 family serine peptidase</fullName>
    </submittedName>
</protein>
<feature type="active site" description="Charge relay system" evidence="4">
    <location>
        <position position="252"/>
    </location>
</feature>
<accession>A0AAD2VSX4</accession>